<evidence type="ECO:0000256" key="1">
    <source>
        <dbReference type="ARBA" id="ARBA00001933"/>
    </source>
</evidence>
<dbReference type="AlphaFoldDB" id="A0A523Y129"/>
<evidence type="ECO:0000256" key="3">
    <source>
        <dbReference type="ARBA" id="ARBA00022898"/>
    </source>
</evidence>
<comment type="cofactor">
    <cofactor evidence="1">
        <name>pyridoxal 5'-phosphate</name>
        <dbReference type="ChEBI" id="CHEBI:597326"/>
    </cofactor>
</comment>
<dbReference type="InterPro" id="IPR015424">
    <property type="entry name" value="PyrdxlP-dep_Trfase"/>
</dbReference>
<feature type="domain" description="Aromatic amino acid beta-eliminating lyase/threonine aldolase" evidence="4">
    <location>
        <begin position="8"/>
        <end position="294"/>
    </location>
</feature>
<dbReference type="GO" id="GO:0016829">
    <property type="term" value="F:lyase activity"/>
    <property type="evidence" value="ECO:0007669"/>
    <property type="project" value="InterPro"/>
</dbReference>
<dbReference type="EMBL" id="SOII01000148">
    <property type="protein sequence ID" value="TET85205.1"/>
    <property type="molecule type" value="Genomic_DNA"/>
</dbReference>
<dbReference type="PANTHER" id="PTHR48097:SF5">
    <property type="entry name" value="LOW SPECIFICITY L-THREONINE ALDOLASE"/>
    <property type="match status" value="1"/>
</dbReference>
<keyword evidence="3" id="KW-0663">Pyridoxal phosphate</keyword>
<evidence type="ECO:0000313" key="6">
    <source>
        <dbReference type="Proteomes" id="UP000315669"/>
    </source>
</evidence>
<proteinExistence type="inferred from homology"/>
<sequence length="346" mass="38959">MQKPLISFASDNNAGVHPNILSAINSVNQGHVISYGDDIFTQSAVKKFEEHFGKDVEVYFVFNGTAANVLGLSAMVEPFNSVICSEVAHIDKDECCAPERFIGCKLVTIPTKDGKIRVEQIKEHIHSLGNQHRAQPKVISITQATELGTVYKPEEIKVIADFAHKNQLFLHMDGARLSNAAASLNVKLKQITADVGVDVLSFGGTKNGMMFGEAVIFFKRKLPENFKYIRKQGMQLASKMRFISAQFEALLSNNLWLKNAKHANEMARLLARKIEEVPDTKITQEVEANAVFAIVPPKYVSLLREKYFFYIWNREKSEVRWMASFDTTKEDVKKFVNVIEKTARSI</sequence>
<evidence type="ECO:0000259" key="4">
    <source>
        <dbReference type="Pfam" id="PF01212"/>
    </source>
</evidence>
<gene>
    <name evidence="5" type="ORF">E3J32_02045</name>
</gene>
<dbReference type="InterPro" id="IPR015422">
    <property type="entry name" value="PyrdxlP-dep_Trfase_small"/>
</dbReference>
<dbReference type="GO" id="GO:0006520">
    <property type="term" value="P:amino acid metabolic process"/>
    <property type="evidence" value="ECO:0007669"/>
    <property type="project" value="InterPro"/>
</dbReference>
<dbReference type="Pfam" id="PF01212">
    <property type="entry name" value="Beta_elim_lyase"/>
    <property type="match status" value="1"/>
</dbReference>
<organism evidence="5 6">
    <name type="scientific">Aerophobetes bacterium</name>
    <dbReference type="NCBI Taxonomy" id="2030807"/>
    <lineage>
        <taxon>Bacteria</taxon>
        <taxon>Candidatus Aerophobota</taxon>
    </lineage>
</organism>
<dbReference type="InterPro" id="IPR015421">
    <property type="entry name" value="PyrdxlP-dep_Trfase_major"/>
</dbReference>
<comment type="caution">
    <text evidence="5">The sequence shown here is derived from an EMBL/GenBank/DDBJ whole genome shotgun (WGS) entry which is preliminary data.</text>
</comment>
<evidence type="ECO:0000313" key="5">
    <source>
        <dbReference type="EMBL" id="TET85205.1"/>
    </source>
</evidence>
<reference evidence="5 6" key="1">
    <citation type="submission" date="2019-03" db="EMBL/GenBank/DDBJ databases">
        <title>Metabolic potential of uncultured bacteria and archaea associated with petroleum seepage in deep-sea sediments.</title>
        <authorList>
            <person name="Dong X."/>
            <person name="Hubert C."/>
        </authorList>
    </citation>
    <scope>NUCLEOTIDE SEQUENCE [LARGE SCALE GENOMIC DNA]</scope>
    <source>
        <strain evidence="5">E29_bin25</strain>
    </source>
</reference>
<dbReference type="SUPFAM" id="SSF53383">
    <property type="entry name" value="PLP-dependent transferases"/>
    <property type="match status" value="1"/>
</dbReference>
<dbReference type="PANTHER" id="PTHR48097">
    <property type="entry name" value="L-THREONINE ALDOLASE-RELATED"/>
    <property type="match status" value="1"/>
</dbReference>
<dbReference type="CDD" id="cd06502">
    <property type="entry name" value="TA_like"/>
    <property type="match status" value="1"/>
</dbReference>
<name>A0A523Y129_UNCAE</name>
<accession>A0A523Y129</accession>
<evidence type="ECO:0000256" key="2">
    <source>
        <dbReference type="ARBA" id="ARBA00006966"/>
    </source>
</evidence>
<dbReference type="Proteomes" id="UP000315669">
    <property type="component" value="Unassembled WGS sequence"/>
</dbReference>
<dbReference type="InterPro" id="IPR001597">
    <property type="entry name" value="ArAA_b-elim_lyase/Thr_aldolase"/>
</dbReference>
<dbReference type="Gene3D" id="3.40.640.10">
    <property type="entry name" value="Type I PLP-dependent aspartate aminotransferase-like (Major domain)"/>
    <property type="match status" value="1"/>
</dbReference>
<dbReference type="Gene3D" id="3.90.1150.10">
    <property type="entry name" value="Aspartate Aminotransferase, domain 1"/>
    <property type="match status" value="1"/>
</dbReference>
<protein>
    <submittedName>
        <fullName evidence="5">Low specificity L-threonine aldolase</fullName>
    </submittedName>
</protein>
<comment type="similarity">
    <text evidence="2">Belongs to the threonine aldolase family.</text>
</comment>